<sequence length="165" mass="19140">MPRPTSKQELLAASEANYKRLLDLIDSYSADEVNTEFAPGTLNRNIKDVLAHLHEWHLIMQGWYKTGMAGEKPAMPAEGYTWKTLPEFNREVWKKHKEMAYDVAKASFQQSHQQIQQIISSHTDKELFEKKRYKWTGSTSLGAYLISNTSSHYDWAFKLIKKGMK</sequence>
<dbReference type="PIRSF" id="PIRSF031551">
    <property type="entry name" value="DUF1706"/>
    <property type="match status" value="1"/>
</dbReference>
<organism evidence="1 2">
    <name type="scientific">Roseivirga misakiensis</name>
    <dbReference type="NCBI Taxonomy" id="1563681"/>
    <lineage>
        <taxon>Bacteria</taxon>
        <taxon>Pseudomonadati</taxon>
        <taxon>Bacteroidota</taxon>
        <taxon>Cytophagia</taxon>
        <taxon>Cytophagales</taxon>
        <taxon>Roseivirgaceae</taxon>
        <taxon>Roseivirga</taxon>
    </lineage>
</organism>
<dbReference type="AlphaFoldDB" id="A0A1E5SYQ4"/>
<keyword evidence="2" id="KW-1185">Reference proteome</keyword>
<name>A0A1E5SYQ4_9BACT</name>
<evidence type="ECO:0000313" key="2">
    <source>
        <dbReference type="Proteomes" id="UP000095552"/>
    </source>
</evidence>
<accession>A0A1E5SYQ4</accession>
<evidence type="ECO:0008006" key="3">
    <source>
        <dbReference type="Google" id="ProtNLM"/>
    </source>
</evidence>
<dbReference type="PANTHER" id="PTHR40658:SF4">
    <property type="entry name" value="HYPOTHETICAL CYTOSOLIC PROTEIN"/>
    <property type="match status" value="1"/>
</dbReference>
<dbReference type="InterPro" id="IPR034660">
    <property type="entry name" value="DinB/YfiT-like"/>
</dbReference>
<dbReference type="EMBL" id="MDGQ01000005">
    <property type="protein sequence ID" value="OEK04246.1"/>
    <property type="molecule type" value="Genomic_DNA"/>
</dbReference>
<dbReference type="Gene3D" id="1.20.120.450">
    <property type="entry name" value="dinb family like domain"/>
    <property type="match status" value="1"/>
</dbReference>
<dbReference type="InterPro" id="IPR012550">
    <property type="entry name" value="DUF1706"/>
</dbReference>
<dbReference type="OrthoDB" id="9786621at2"/>
<dbReference type="SUPFAM" id="SSF109854">
    <property type="entry name" value="DinB/YfiT-like putative metalloenzymes"/>
    <property type="match status" value="1"/>
</dbReference>
<evidence type="ECO:0000313" key="1">
    <source>
        <dbReference type="EMBL" id="OEK04246.1"/>
    </source>
</evidence>
<reference evidence="1 2" key="1">
    <citation type="submission" date="2016-08" db="EMBL/GenBank/DDBJ databases">
        <title>Draft genome of Fabibacter sp. strain SK-8.</title>
        <authorList>
            <person name="Wong S.-K."/>
            <person name="Hamasaki K."/>
            <person name="Yoshizawa S."/>
        </authorList>
    </citation>
    <scope>NUCLEOTIDE SEQUENCE [LARGE SCALE GENOMIC DNA]</scope>
    <source>
        <strain evidence="1 2">SK-8</strain>
    </source>
</reference>
<dbReference type="Proteomes" id="UP000095552">
    <property type="component" value="Unassembled WGS sequence"/>
</dbReference>
<protein>
    <recommendedName>
        <fullName evidence="3">ClbS/DfsB family four-helix bundle protein</fullName>
    </recommendedName>
</protein>
<dbReference type="STRING" id="1563681.BFP71_12240"/>
<comment type="caution">
    <text evidence="1">The sequence shown here is derived from an EMBL/GenBank/DDBJ whole genome shotgun (WGS) entry which is preliminary data.</text>
</comment>
<dbReference type="PANTHER" id="PTHR40658">
    <property type="match status" value="1"/>
</dbReference>
<gene>
    <name evidence="1" type="ORF">BFP71_12240</name>
</gene>
<dbReference type="RefSeq" id="WP_069835751.1">
    <property type="nucleotide sequence ID" value="NZ_MDGQ01000005.1"/>
</dbReference>
<dbReference type="Pfam" id="PF08020">
    <property type="entry name" value="DUF1706"/>
    <property type="match status" value="1"/>
</dbReference>
<proteinExistence type="predicted"/>